<feature type="compositionally biased region" description="Polar residues" evidence="4">
    <location>
        <begin position="640"/>
        <end position="649"/>
    </location>
</feature>
<dbReference type="Gene3D" id="1.10.10.60">
    <property type="entry name" value="Homeodomain-like"/>
    <property type="match status" value="2"/>
</dbReference>
<dbReference type="InterPro" id="IPR051651">
    <property type="entry name" value="DMTF1_DNA-bind_reg"/>
</dbReference>
<keyword evidence="2" id="KW-0238">DNA-binding</keyword>
<evidence type="ECO:0000256" key="3">
    <source>
        <dbReference type="ARBA" id="ARBA00023242"/>
    </source>
</evidence>
<dbReference type="CDD" id="cd00167">
    <property type="entry name" value="SANT"/>
    <property type="match status" value="2"/>
</dbReference>
<evidence type="ECO:0000256" key="1">
    <source>
        <dbReference type="ARBA" id="ARBA00004123"/>
    </source>
</evidence>
<feature type="compositionally biased region" description="Basic residues" evidence="4">
    <location>
        <begin position="162"/>
        <end position="171"/>
    </location>
</feature>
<dbReference type="InterPro" id="IPR017930">
    <property type="entry name" value="Myb_dom"/>
</dbReference>
<dbReference type="Pfam" id="PF00249">
    <property type="entry name" value="Myb_DNA-binding"/>
    <property type="match status" value="1"/>
</dbReference>
<dbReference type="SMART" id="SM00717">
    <property type="entry name" value="SANT"/>
    <property type="match status" value="3"/>
</dbReference>
<protein>
    <submittedName>
        <fullName evidence="7">Uncharacterized protein</fullName>
    </submittedName>
</protein>
<organism evidence="7 8">
    <name type="scientific">Hydnum rufescens UP504</name>
    <dbReference type="NCBI Taxonomy" id="1448309"/>
    <lineage>
        <taxon>Eukaryota</taxon>
        <taxon>Fungi</taxon>
        <taxon>Dikarya</taxon>
        <taxon>Basidiomycota</taxon>
        <taxon>Agaricomycotina</taxon>
        <taxon>Agaricomycetes</taxon>
        <taxon>Cantharellales</taxon>
        <taxon>Hydnaceae</taxon>
        <taxon>Hydnum</taxon>
    </lineage>
</organism>
<dbReference type="Proteomes" id="UP000886523">
    <property type="component" value="Unassembled WGS sequence"/>
</dbReference>
<feature type="compositionally biased region" description="Acidic residues" evidence="4">
    <location>
        <begin position="660"/>
        <end position="670"/>
    </location>
</feature>
<dbReference type="PANTHER" id="PTHR46380:SF2">
    <property type="entry name" value="CYCLIN-D-BINDING MYB-LIKE TRANSCRIPTION FACTOR 1"/>
    <property type="match status" value="1"/>
</dbReference>
<proteinExistence type="predicted"/>
<gene>
    <name evidence="7" type="ORF">BS47DRAFT_1364955</name>
</gene>
<comment type="subcellular location">
    <subcellularLocation>
        <location evidence="1">Nucleus</location>
    </subcellularLocation>
</comment>
<dbReference type="InterPro" id="IPR001005">
    <property type="entry name" value="SANT/Myb"/>
</dbReference>
<feature type="region of interest" description="Disordered" evidence="4">
    <location>
        <begin position="296"/>
        <end position="371"/>
    </location>
</feature>
<evidence type="ECO:0000256" key="2">
    <source>
        <dbReference type="ARBA" id="ARBA00023125"/>
    </source>
</evidence>
<dbReference type="EMBL" id="MU129027">
    <property type="protein sequence ID" value="KAF9509854.1"/>
    <property type="molecule type" value="Genomic_DNA"/>
</dbReference>
<name>A0A9P6APV2_9AGAM</name>
<comment type="caution">
    <text evidence="7">The sequence shown here is derived from an EMBL/GenBank/DDBJ whole genome shotgun (WGS) entry which is preliminary data.</text>
</comment>
<feature type="compositionally biased region" description="Low complexity" evidence="4">
    <location>
        <begin position="253"/>
        <end position="276"/>
    </location>
</feature>
<feature type="compositionally biased region" description="Pro residues" evidence="4">
    <location>
        <begin position="347"/>
        <end position="361"/>
    </location>
</feature>
<evidence type="ECO:0000313" key="7">
    <source>
        <dbReference type="EMBL" id="KAF9509854.1"/>
    </source>
</evidence>
<accession>A0A9P6APV2</accession>
<feature type="region of interest" description="Disordered" evidence="4">
    <location>
        <begin position="1"/>
        <end position="27"/>
    </location>
</feature>
<dbReference type="AlphaFoldDB" id="A0A9P6APV2"/>
<feature type="domain" description="Myb-like" evidence="5">
    <location>
        <begin position="469"/>
        <end position="537"/>
    </location>
</feature>
<feature type="region of interest" description="Disordered" evidence="4">
    <location>
        <begin position="640"/>
        <end position="670"/>
    </location>
</feature>
<keyword evidence="8" id="KW-1185">Reference proteome</keyword>
<feature type="domain" description="HTH myb-type" evidence="6">
    <location>
        <begin position="507"/>
        <end position="541"/>
    </location>
</feature>
<feature type="region of interest" description="Disordered" evidence="4">
    <location>
        <begin position="162"/>
        <end position="276"/>
    </location>
</feature>
<evidence type="ECO:0000256" key="4">
    <source>
        <dbReference type="SAM" id="MobiDB-lite"/>
    </source>
</evidence>
<reference evidence="7" key="1">
    <citation type="journal article" date="2020" name="Nat. Commun.">
        <title>Large-scale genome sequencing of mycorrhizal fungi provides insights into the early evolution of symbiotic traits.</title>
        <authorList>
            <person name="Miyauchi S."/>
            <person name="Kiss E."/>
            <person name="Kuo A."/>
            <person name="Drula E."/>
            <person name="Kohler A."/>
            <person name="Sanchez-Garcia M."/>
            <person name="Morin E."/>
            <person name="Andreopoulos B."/>
            <person name="Barry K.W."/>
            <person name="Bonito G."/>
            <person name="Buee M."/>
            <person name="Carver A."/>
            <person name="Chen C."/>
            <person name="Cichocki N."/>
            <person name="Clum A."/>
            <person name="Culley D."/>
            <person name="Crous P.W."/>
            <person name="Fauchery L."/>
            <person name="Girlanda M."/>
            <person name="Hayes R.D."/>
            <person name="Keri Z."/>
            <person name="LaButti K."/>
            <person name="Lipzen A."/>
            <person name="Lombard V."/>
            <person name="Magnuson J."/>
            <person name="Maillard F."/>
            <person name="Murat C."/>
            <person name="Nolan M."/>
            <person name="Ohm R.A."/>
            <person name="Pangilinan J."/>
            <person name="Pereira M.F."/>
            <person name="Perotto S."/>
            <person name="Peter M."/>
            <person name="Pfister S."/>
            <person name="Riley R."/>
            <person name="Sitrit Y."/>
            <person name="Stielow J.B."/>
            <person name="Szollosi G."/>
            <person name="Zifcakova L."/>
            <person name="Stursova M."/>
            <person name="Spatafora J.W."/>
            <person name="Tedersoo L."/>
            <person name="Vaario L.M."/>
            <person name="Yamada A."/>
            <person name="Yan M."/>
            <person name="Wang P."/>
            <person name="Xu J."/>
            <person name="Bruns T."/>
            <person name="Baldrian P."/>
            <person name="Vilgalys R."/>
            <person name="Dunand C."/>
            <person name="Henrissat B."/>
            <person name="Grigoriev I.V."/>
            <person name="Hibbett D."/>
            <person name="Nagy L.G."/>
            <person name="Martin F.M."/>
        </authorList>
    </citation>
    <scope>NUCLEOTIDE SEQUENCE</scope>
    <source>
        <strain evidence="7">UP504</strain>
    </source>
</reference>
<feature type="compositionally biased region" description="Basic and acidic residues" evidence="4">
    <location>
        <begin position="1"/>
        <end position="26"/>
    </location>
</feature>
<keyword evidence="3" id="KW-0539">Nucleus</keyword>
<dbReference type="GO" id="GO:0000976">
    <property type="term" value="F:transcription cis-regulatory region binding"/>
    <property type="evidence" value="ECO:0007669"/>
    <property type="project" value="TreeGrafter"/>
</dbReference>
<feature type="domain" description="Myb-like" evidence="5">
    <location>
        <begin position="540"/>
        <end position="601"/>
    </location>
</feature>
<dbReference type="GO" id="GO:0003700">
    <property type="term" value="F:DNA-binding transcription factor activity"/>
    <property type="evidence" value="ECO:0007669"/>
    <property type="project" value="TreeGrafter"/>
</dbReference>
<evidence type="ECO:0000259" key="5">
    <source>
        <dbReference type="PROSITE" id="PS50090"/>
    </source>
</evidence>
<dbReference type="PROSITE" id="PS51294">
    <property type="entry name" value="HTH_MYB"/>
    <property type="match status" value="1"/>
</dbReference>
<evidence type="ECO:0000259" key="6">
    <source>
        <dbReference type="PROSITE" id="PS51294"/>
    </source>
</evidence>
<evidence type="ECO:0000313" key="8">
    <source>
        <dbReference type="Proteomes" id="UP000886523"/>
    </source>
</evidence>
<dbReference type="InterPro" id="IPR009057">
    <property type="entry name" value="Homeodomain-like_sf"/>
</dbReference>
<dbReference type="PANTHER" id="PTHR46380">
    <property type="entry name" value="CYCLIN-D-BINDING MYB-LIKE TRANSCRIPTION FACTOR 1"/>
    <property type="match status" value="1"/>
</dbReference>
<sequence>MHNKNTEDGRKEPYHAHRTDRNDGHPPRHAWLVGERINGLVAAWCGGCNDDLGKRPLFLIEARSVYVSGRWKMKVLEPRIRDDFKSVVLESSPEGTLLAVVLGDESHGTAGDSRTGTSVATEFAGVRPDSRDPSAKPQEQYFCMDAPVFDIGSVGIDSQARAIKKNKRKRHTEQASASVADGGLDDDGSKKKGKKKKNVLPDAGATNSRDVEQLGNVLEAGAFRPGDSPTAISKKKKKKKDKKDDEGNVQKIAADSALPSSTPPASTLASASAPLDFSTYETADDLLRAIKRIPRAKVTQSIGGGPQQKESSSIIPPKVARKPHKKIRPETSTSLAVQEPPVSSSVQPPPSRPPSQLPPPSSRDAGEKSGDHAVLLSSRWLHSKQLQDLAESEGLVYKKGKFSATEDAQVHAAITQYAATNDINMENDLNDIIFAKNARNDSKFWTEITQAVPLRPVTAVYHYVRRKYNPLSKQGKWSDEEDRLLKRSDTASLRDVDLAYPNSPCSAVIELGLQWEAVSLRVGRTSSDCRDRYRNYVEHDKARSTGPWTKEEEDQLYKIVRSMTIDIGRNPDREIYWSVVCAKMGHKRSRQQCRIKWTDGLSKRMKASGDPPRWGAMETYNLGTPQITKILLAKYATLPPTKQSRSGNVGKTIKSKEIIEDSNDEERGDT</sequence>
<dbReference type="SUPFAM" id="SSF46689">
    <property type="entry name" value="Homeodomain-like"/>
    <property type="match status" value="1"/>
</dbReference>
<dbReference type="PROSITE" id="PS50090">
    <property type="entry name" value="MYB_LIKE"/>
    <property type="match status" value="2"/>
</dbReference>
<dbReference type="GO" id="GO:0005634">
    <property type="term" value="C:nucleus"/>
    <property type="evidence" value="ECO:0007669"/>
    <property type="project" value="UniProtKB-SubCell"/>
</dbReference>
<dbReference type="OrthoDB" id="39591at2759"/>